<evidence type="ECO:0000256" key="2">
    <source>
        <dbReference type="ARBA" id="ARBA00022748"/>
    </source>
</evidence>
<dbReference type="PANTHER" id="PTHR42852:SF6">
    <property type="entry name" value="THIOL:DISULFIDE INTERCHANGE PROTEIN DSBE"/>
    <property type="match status" value="1"/>
</dbReference>
<keyword evidence="8" id="KW-1185">Reference proteome</keyword>
<evidence type="ECO:0000313" key="7">
    <source>
        <dbReference type="EMBL" id="MBC2777943.1"/>
    </source>
</evidence>
<evidence type="ECO:0000256" key="4">
    <source>
        <dbReference type="ARBA" id="ARBA00023284"/>
    </source>
</evidence>
<gene>
    <name evidence="7" type="ORF">H6P80_09945</name>
</gene>
<keyword evidence="3" id="KW-1015">Disulfide bond</keyword>
<dbReference type="AlphaFoldDB" id="A0A842HZU3"/>
<evidence type="ECO:0000313" key="8">
    <source>
        <dbReference type="Proteomes" id="UP000564378"/>
    </source>
</evidence>
<keyword evidence="2" id="KW-0201">Cytochrome c-type biogenesis</keyword>
<sequence>MAAPTETPTAKKKHLVLWVPLAFAVIFFGFFAYALYFGTDSPQQRAIESQMVGEQVPEMDLDPAVPGRPGLRTADLATGEPKLLNVFASWCVPCITEAPQLMQLQNAGVTIEAIAIRDRPQDVYGFLQRWGDPFNRIGADPNSQAQLALGSSGVPETFVIDGNGVIVHQHIGEIRPENVPEILNALENAR</sequence>
<dbReference type="GO" id="GO:0016491">
    <property type="term" value="F:oxidoreductase activity"/>
    <property type="evidence" value="ECO:0007669"/>
    <property type="project" value="InterPro"/>
</dbReference>
<evidence type="ECO:0000256" key="5">
    <source>
        <dbReference type="SAM" id="Phobius"/>
    </source>
</evidence>
<keyword evidence="5" id="KW-0812">Transmembrane</keyword>
<dbReference type="InterPro" id="IPR036249">
    <property type="entry name" value="Thioredoxin-like_sf"/>
</dbReference>
<keyword evidence="4" id="KW-0676">Redox-active center</keyword>
<dbReference type="InterPro" id="IPR050553">
    <property type="entry name" value="Thioredoxin_ResA/DsbE_sf"/>
</dbReference>
<evidence type="ECO:0000256" key="1">
    <source>
        <dbReference type="ARBA" id="ARBA00004196"/>
    </source>
</evidence>
<evidence type="ECO:0000256" key="3">
    <source>
        <dbReference type="ARBA" id="ARBA00023157"/>
    </source>
</evidence>
<proteinExistence type="predicted"/>
<reference evidence="7 8" key="1">
    <citation type="submission" date="2020-08" db="EMBL/GenBank/DDBJ databases">
        <title>Draft genome sequence of Parasphingopyxis sp. GrpM-11.</title>
        <authorList>
            <person name="Oh J."/>
            <person name="Roh D.-H."/>
        </authorList>
    </citation>
    <scope>NUCLEOTIDE SEQUENCE [LARGE SCALE GENOMIC DNA]</scope>
    <source>
        <strain evidence="7 8">GrpM-11</strain>
    </source>
</reference>
<organism evidence="7 8">
    <name type="scientific">Parasphingopyxis marina</name>
    <dbReference type="NCBI Taxonomy" id="2761622"/>
    <lineage>
        <taxon>Bacteria</taxon>
        <taxon>Pseudomonadati</taxon>
        <taxon>Pseudomonadota</taxon>
        <taxon>Alphaproteobacteria</taxon>
        <taxon>Sphingomonadales</taxon>
        <taxon>Sphingomonadaceae</taxon>
        <taxon>Parasphingopyxis</taxon>
    </lineage>
</organism>
<dbReference type="GO" id="GO:0017004">
    <property type="term" value="P:cytochrome complex assembly"/>
    <property type="evidence" value="ECO:0007669"/>
    <property type="project" value="UniProtKB-KW"/>
</dbReference>
<comment type="caution">
    <text evidence="7">The sequence shown here is derived from an EMBL/GenBank/DDBJ whole genome shotgun (WGS) entry which is preliminary data.</text>
</comment>
<accession>A0A842HZU3</accession>
<dbReference type="PROSITE" id="PS51352">
    <property type="entry name" value="THIOREDOXIN_2"/>
    <property type="match status" value="1"/>
</dbReference>
<feature type="domain" description="Thioredoxin" evidence="6">
    <location>
        <begin position="50"/>
        <end position="190"/>
    </location>
</feature>
<dbReference type="InterPro" id="IPR013740">
    <property type="entry name" value="Redoxin"/>
</dbReference>
<dbReference type="EMBL" id="JACJVJ010000002">
    <property type="protein sequence ID" value="MBC2777943.1"/>
    <property type="molecule type" value="Genomic_DNA"/>
</dbReference>
<dbReference type="GO" id="GO:0030313">
    <property type="term" value="C:cell envelope"/>
    <property type="evidence" value="ECO:0007669"/>
    <property type="project" value="UniProtKB-SubCell"/>
</dbReference>
<keyword evidence="5" id="KW-1133">Transmembrane helix</keyword>
<comment type="subcellular location">
    <subcellularLocation>
        <location evidence="1">Cell envelope</location>
    </subcellularLocation>
</comment>
<name>A0A842HZU3_9SPHN</name>
<protein>
    <submittedName>
        <fullName evidence="7">Redoxin family protein</fullName>
    </submittedName>
</protein>
<dbReference type="Proteomes" id="UP000564378">
    <property type="component" value="Unassembled WGS sequence"/>
</dbReference>
<dbReference type="InterPro" id="IPR013766">
    <property type="entry name" value="Thioredoxin_domain"/>
</dbReference>
<dbReference type="Gene3D" id="3.40.30.10">
    <property type="entry name" value="Glutaredoxin"/>
    <property type="match status" value="1"/>
</dbReference>
<dbReference type="SUPFAM" id="SSF52833">
    <property type="entry name" value="Thioredoxin-like"/>
    <property type="match status" value="1"/>
</dbReference>
<dbReference type="PANTHER" id="PTHR42852">
    <property type="entry name" value="THIOL:DISULFIDE INTERCHANGE PROTEIN DSBE"/>
    <property type="match status" value="1"/>
</dbReference>
<evidence type="ECO:0000259" key="6">
    <source>
        <dbReference type="PROSITE" id="PS51352"/>
    </source>
</evidence>
<feature type="transmembrane region" description="Helical" evidence="5">
    <location>
        <begin position="15"/>
        <end position="36"/>
    </location>
</feature>
<keyword evidence="5" id="KW-0472">Membrane</keyword>
<dbReference type="Pfam" id="PF08534">
    <property type="entry name" value="Redoxin"/>
    <property type="match status" value="1"/>
</dbReference>